<protein>
    <submittedName>
        <fullName evidence="2">Uncharacterized protein</fullName>
    </submittedName>
</protein>
<proteinExistence type="predicted"/>
<gene>
    <name evidence="2" type="ORF">rosag_20390</name>
</gene>
<comment type="caution">
    <text evidence="2">The sequence shown here is derived from an EMBL/GenBank/DDBJ whole genome shotgun (WGS) entry which is preliminary data.</text>
</comment>
<dbReference type="AlphaFoldDB" id="A0AA37V6M5"/>
<keyword evidence="3" id="KW-1185">Reference proteome</keyword>
<reference evidence="2" key="1">
    <citation type="submission" date="2022-08" db="EMBL/GenBank/DDBJ databases">
        <title>Draft genome sequencing of Roseisolibacter agri AW1220.</title>
        <authorList>
            <person name="Tobiishi Y."/>
            <person name="Tonouchi A."/>
        </authorList>
    </citation>
    <scope>NUCLEOTIDE SEQUENCE</scope>
    <source>
        <strain evidence="2">AW1220</strain>
    </source>
</reference>
<dbReference type="EMBL" id="BRXS01000003">
    <property type="protein sequence ID" value="GLC25526.1"/>
    <property type="molecule type" value="Genomic_DNA"/>
</dbReference>
<organism evidence="2 3">
    <name type="scientific">Roseisolibacter agri</name>
    <dbReference type="NCBI Taxonomy" id="2014610"/>
    <lineage>
        <taxon>Bacteria</taxon>
        <taxon>Pseudomonadati</taxon>
        <taxon>Gemmatimonadota</taxon>
        <taxon>Gemmatimonadia</taxon>
        <taxon>Gemmatimonadales</taxon>
        <taxon>Gemmatimonadaceae</taxon>
        <taxon>Roseisolibacter</taxon>
    </lineage>
</organism>
<accession>A0AA37V6M5</accession>
<feature type="region of interest" description="Disordered" evidence="1">
    <location>
        <begin position="1"/>
        <end position="22"/>
    </location>
</feature>
<evidence type="ECO:0000313" key="2">
    <source>
        <dbReference type="EMBL" id="GLC25526.1"/>
    </source>
</evidence>
<evidence type="ECO:0000256" key="1">
    <source>
        <dbReference type="SAM" id="MobiDB-lite"/>
    </source>
</evidence>
<evidence type="ECO:0000313" key="3">
    <source>
        <dbReference type="Proteomes" id="UP001161325"/>
    </source>
</evidence>
<dbReference type="Proteomes" id="UP001161325">
    <property type="component" value="Unassembled WGS sequence"/>
</dbReference>
<sequence>MPWEDIMHDASSAEEYSPGPSREATRDALFFRLAYAARCQDVAVCRRLHQTDEFELPRRPVPRAD</sequence>
<name>A0AA37V6M5_9BACT</name>